<comment type="catalytic activity">
    <reaction evidence="1">
        <text>ATP + protein L-histidine = ADP + protein N-phospho-L-histidine.</text>
        <dbReference type="EC" id="2.7.13.3"/>
    </reaction>
</comment>
<dbReference type="Gene3D" id="1.10.287.130">
    <property type="match status" value="1"/>
</dbReference>
<keyword evidence="6" id="KW-1133">Transmembrane helix</keyword>
<keyword evidence="10" id="KW-1185">Reference proteome</keyword>
<evidence type="ECO:0000313" key="9">
    <source>
        <dbReference type="EMBL" id="GAA4456659.1"/>
    </source>
</evidence>
<dbReference type="InterPro" id="IPR036097">
    <property type="entry name" value="HisK_dim/P_sf"/>
</dbReference>
<dbReference type="SUPFAM" id="SSF55785">
    <property type="entry name" value="PYP-like sensor domain (PAS domain)"/>
    <property type="match status" value="4"/>
</dbReference>
<dbReference type="SUPFAM" id="SSF47384">
    <property type="entry name" value="Homodimeric domain of signal transducing histidine kinase"/>
    <property type="match status" value="1"/>
</dbReference>
<dbReference type="CDD" id="cd00130">
    <property type="entry name" value="PAS"/>
    <property type="match status" value="3"/>
</dbReference>
<evidence type="ECO:0000259" key="8">
    <source>
        <dbReference type="PROSITE" id="PS50113"/>
    </source>
</evidence>
<gene>
    <name evidence="9" type="ORF">GCM10023092_22220</name>
</gene>
<reference evidence="10" key="1">
    <citation type="journal article" date="2019" name="Int. J. Syst. Evol. Microbiol.">
        <title>The Global Catalogue of Microorganisms (GCM) 10K type strain sequencing project: providing services to taxonomists for standard genome sequencing and annotation.</title>
        <authorList>
            <consortium name="The Broad Institute Genomics Platform"/>
            <consortium name="The Broad Institute Genome Sequencing Center for Infectious Disease"/>
            <person name="Wu L."/>
            <person name="Ma J."/>
        </authorList>
    </citation>
    <scope>NUCLEOTIDE SEQUENCE [LARGE SCALE GENOMIC DNA]</scope>
    <source>
        <strain evidence="10">JCM 31921</strain>
    </source>
</reference>
<evidence type="ECO:0000313" key="10">
    <source>
        <dbReference type="Proteomes" id="UP001501410"/>
    </source>
</evidence>
<sequence>MKYAGPLKISIVYLLTGFIWIYGSDSFTQAFFPAVSQQYLFQTVKGIFYVVSTALLLYYLLLRFYKAQQQKVDELRESEQRYQFLFLSSPLAKIIYDADTGKIQEVNERASVFLGFSEEELLRRQVTEVFPEKDLTELAVLEGVVRYVKPDGMHLSLEAAASAFNYKGAHMILLSLDDVSAREEAQLLLEEHRRKLIAAQKIANIGYWQSFNGLYWSDEVYKIWGLNKDTYELNYESFLQTVYPEDRYLFFSEYEDVDKDELEYDIEHRFMRPDGSIRWARQWGILIRKDKDSPFRGEGTVQDITDVKNISLFLDKASRMAMIGAWEWNISDEHVRWSPITREIHEVPEDYEPSLEGGIAFYTGTSRQAILELIHIAVNSGQSWDIEAQIMTAKGNVKWVRSLGQAEMVDGVCVRLYGSFQDIDRLKRSEVAIIEALQTQVLTLERMRDGYISVDREWTVRYWNSSAEQLLGRKRGEALGKNLWELYADAVDSDFYHHFVSVMETGSSASFEAFYPTTDAWYELDVFPSDQGIAIFFKDITERKNYLQTVERQNQTLKEIAWSQSHEVRSPLARLLALVRLLEDMRPDRDDELKELLQLITGSAHELDDIIRKITVSTSSH</sequence>
<evidence type="ECO:0000256" key="5">
    <source>
        <dbReference type="ARBA" id="ARBA00022777"/>
    </source>
</evidence>
<feature type="domain" description="PAS" evidence="7">
    <location>
        <begin position="444"/>
        <end position="487"/>
    </location>
</feature>
<keyword evidence="6" id="KW-0472">Membrane</keyword>
<feature type="transmembrane region" description="Helical" evidence="6">
    <location>
        <begin position="7"/>
        <end position="23"/>
    </location>
</feature>
<accession>A0ABP8MVC7</accession>
<dbReference type="Pfam" id="PF00989">
    <property type="entry name" value="PAS"/>
    <property type="match status" value="1"/>
</dbReference>
<dbReference type="InterPro" id="IPR052162">
    <property type="entry name" value="Sensor_kinase/Photoreceptor"/>
</dbReference>
<feature type="transmembrane region" description="Helical" evidence="6">
    <location>
        <begin position="43"/>
        <end position="61"/>
    </location>
</feature>
<dbReference type="PROSITE" id="PS50113">
    <property type="entry name" value="PAC"/>
    <property type="match status" value="1"/>
</dbReference>
<evidence type="ECO:0000259" key="7">
    <source>
        <dbReference type="PROSITE" id="PS50112"/>
    </source>
</evidence>
<organism evidence="9 10">
    <name type="scientific">Rurimicrobium arvi</name>
    <dbReference type="NCBI Taxonomy" id="2049916"/>
    <lineage>
        <taxon>Bacteria</taxon>
        <taxon>Pseudomonadati</taxon>
        <taxon>Bacteroidota</taxon>
        <taxon>Chitinophagia</taxon>
        <taxon>Chitinophagales</taxon>
        <taxon>Chitinophagaceae</taxon>
        <taxon>Rurimicrobium</taxon>
    </lineage>
</organism>
<feature type="domain" description="PAS" evidence="7">
    <location>
        <begin position="78"/>
        <end position="138"/>
    </location>
</feature>
<dbReference type="PANTHER" id="PTHR43304:SF1">
    <property type="entry name" value="PAC DOMAIN-CONTAINING PROTEIN"/>
    <property type="match status" value="1"/>
</dbReference>
<evidence type="ECO:0000256" key="1">
    <source>
        <dbReference type="ARBA" id="ARBA00000085"/>
    </source>
</evidence>
<protein>
    <recommendedName>
        <fullName evidence="2">histidine kinase</fullName>
        <ecNumber evidence="2">2.7.13.3</ecNumber>
    </recommendedName>
</protein>
<dbReference type="InterPro" id="IPR000014">
    <property type="entry name" value="PAS"/>
</dbReference>
<dbReference type="NCBIfam" id="TIGR00229">
    <property type="entry name" value="sensory_box"/>
    <property type="match status" value="3"/>
</dbReference>
<keyword evidence="3" id="KW-0597">Phosphoprotein</keyword>
<evidence type="ECO:0000256" key="6">
    <source>
        <dbReference type="SAM" id="Phobius"/>
    </source>
</evidence>
<dbReference type="PROSITE" id="PS50112">
    <property type="entry name" value="PAS"/>
    <property type="match status" value="2"/>
</dbReference>
<dbReference type="Pfam" id="PF08448">
    <property type="entry name" value="PAS_4"/>
    <property type="match status" value="1"/>
</dbReference>
<proteinExistence type="predicted"/>
<dbReference type="InterPro" id="IPR035965">
    <property type="entry name" value="PAS-like_dom_sf"/>
</dbReference>
<dbReference type="InterPro" id="IPR000700">
    <property type="entry name" value="PAS-assoc_C"/>
</dbReference>
<dbReference type="SMART" id="SM00086">
    <property type="entry name" value="PAC"/>
    <property type="match status" value="3"/>
</dbReference>
<comment type="caution">
    <text evidence="9">The sequence shown here is derived from an EMBL/GenBank/DDBJ whole genome shotgun (WGS) entry which is preliminary data.</text>
</comment>
<name>A0ABP8MVC7_9BACT</name>
<dbReference type="SMART" id="SM00091">
    <property type="entry name" value="PAS"/>
    <property type="match status" value="2"/>
</dbReference>
<dbReference type="Gene3D" id="2.10.70.100">
    <property type="match status" value="1"/>
</dbReference>
<keyword evidence="5" id="KW-0418">Kinase</keyword>
<evidence type="ECO:0000256" key="3">
    <source>
        <dbReference type="ARBA" id="ARBA00022553"/>
    </source>
</evidence>
<dbReference type="InterPro" id="IPR001610">
    <property type="entry name" value="PAC"/>
</dbReference>
<dbReference type="InterPro" id="IPR003661">
    <property type="entry name" value="HisK_dim/P_dom"/>
</dbReference>
<dbReference type="EMBL" id="BAABEZ010000022">
    <property type="protein sequence ID" value="GAA4456659.1"/>
    <property type="molecule type" value="Genomic_DNA"/>
</dbReference>
<dbReference type="PANTHER" id="PTHR43304">
    <property type="entry name" value="PHYTOCHROME-LIKE PROTEIN CPH1"/>
    <property type="match status" value="1"/>
</dbReference>
<evidence type="ECO:0000256" key="4">
    <source>
        <dbReference type="ARBA" id="ARBA00022679"/>
    </source>
</evidence>
<dbReference type="InterPro" id="IPR013767">
    <property type="entry name" value="PAS_fold"/>
</dbReference>
<feature type="domain" description="PAC" evidence="8">
    <location>
        <begin position="264"/>
        <end position="316"/>
    </location>
</feature>
<dbReference type="Pfam" id="PF00512">
    <property type="entry name" value="HisKA"/>
    <property type="match status" value="1"/>
</dbReference>
<evidence type="ECO:0000256" key="2">
    <source>
        <dbReference type="ARBA" id="ARBA00012438"/>
    </source>
</evidence>
<dbReference type="InterPro" id="IPR013656">
    <property type="entry name" value="PAS_4"/>
</dbReference>
<dbReference type="InterPro" id="IPR013655">
    <property type="entry name" value="PAS_fold_3"/>
</dbReference>
<dbReference type="Gene3D" id="3.30.450.20">
    <property type="entry name" value="PAS domain"/>
    <property type="match status" value="4"/>
</dbReference>
<dbReference type="Pfam" id="PF08447">
    <property type="entry name" value="PAS_3"/>
    <property type="match status" value="1"/>
</dbReference>
<dbReference type="RefSeq" id="WP_344826898.1">
    <property type="nucleotide sequence ID" value="NZ_BAABEZ010000022.1"/>
</dbReference>
<dbReference type="EC" id="2.7.13.3" evidence="2"/>
<dbReference type="Proteomes" id="UP001501410">
    <property type="component" value="Unassembled WGS sequence"/>
</dbReference>
<keyword evidence="6" id="KW-0812">Transmembrane</keyword>
<keyword evidence="4" id="KW-0808">Transferase</keyword>